<comment type="caution">
    <text evidence="12">The sequence shown here is derived from an EMBL/GenBank/DDBJ whole genome shotgun (WGS) entry which is preliminary data.</text>
</comment>
<evidence type="ECO:0000256" key="7">
    <source>
        <dbReference type="ARBA" id="ARBA00022679"/>
    </source>
</evidence>
<dbReference type="InterPro" id="IPR029063">
    <property type="entry name" value="SAM-dependent_MTases_sf"/>
</dbReference>
<evidence type="ECO:0000313" key="13">
    <source>
        <dbReference type="Proteomes" id="UP001589887"/>
    </source>
</evidence>
<dbReference type="GO" id="GO:0032259">
    <property type="term" value="P:methylation"/>
    <property type="evidence" value="ECO:0007669"/>
    <property type="project" value="UniProtKB-KW"/>
</dbReference>
<accession>A0ABV6TCH2</accession>
<comment type="subcellular location">
    <subcellularLocation>
        <location evidence="1">Cytoplasm</location>
    </subcellularLocation>
</comment>
<evidence type="ECO:0000256" key="11">
    <source>
        <dbReference type="ARBA" id="ARBA00031350"/>
    </source>
</evidence>
<keyword evidence="6 12" id="KW-0489">Methyltransferase</keyword>
<dbReference type="PANTHER" id="PTHR11579">
    <property type="entry name" value="PROTEIN-L-ISOASPARTATE O-METHYLTRANSFERASE"/>
    <property type="match status" value="1"/>
</dbReference>
<proteinExistence type="inferred from homology"/>
<gene>
    <name evidence="12" type="ORF">ACFH04_07050</name>
</gene>
<sequence length="385" mass="42578">MADDLYGPLLEQLTELLKERGLLTDSWLSEAFAKVPRHHYVPDRIWIRNGEWWYPTQRQADPRAWGELVYHPTEAVVTQVDDGQEAADGSGLVPTSSISSSGAVLNMLRSLDPQPGQRVLEIGTGTGYNAALLCERVGDQNVVSVEIDPALAAGARERLIAAGYTPTLVTGDGELGYSDRAPYDRIIATASVRHVPPAWLRQIADGGELVVPWLPNDRALGLMWLRKRGPHQARGYIHGLETFMAVRGQRSERLDVPAVWRATGDQGVTTSEHLDLADVDGHAEFLLAAALPGVTCVRQDDGWFIVTADRNSWVRAHREGTTSFGERDLVREITAALSWWRQRNRPRYHDFGVTITLSDGQSTQVIWHDHEDDPVPVYTGGASSP</sequence>
<dbReference type="PROSITE" id="PS01279">
    <property type="entry name" value="PCMT"/>
    <property type="match status" value="1"/>
</dbReference>
<evidence type="ECO:0000256" key="10">
    <source>
        <dbReference type="ARBA" id="ARBA00031323"/>
    </source>
</evidence>
<keyword evidence="7" id="KW-0808">Transferase</keyword>
<dbReference type="Proteomes" id="UP001589887">
    <property type="component" value="Unassembled WGS sequence"/>
</dbReference>
<dbReference type="InterPro" id="IPR000682">
    <property type="entry name" value="PCMT"/>
</dbReference>
<dbReference type="GO" id="GO:0008168">
    <property type="term" value="F:methyltransferase activity"/>
    <property type="evidence" value="ECO:0007669"/>
    <property type="project" value="UniProtKB-KW"/>
</dbReference>
<keyword evidence="5" id="KW-0963">Cytoplasm</keyword>
<evidence type="ECO:0000256" key="6">
    <source>
        <dbReference type="ARBA" id="ARBA00022603"/>
    </source>
</evidence>
<protein>
    <recommendedName>
        <fullName evidence="4">Protein-L-isoaspartate O-methyltransferase</fullName>
        <ecNumber evidence="3">2.1.1.77</ecNumber>
    </recommendedName>
    <alternativeName>
        <fullName evidence="11">L-isoaspartyl protein carboxyl methyltransferase</fullName>
    </alternativeName>
    <alternativeName>
        <fullName evidence="9">Protein L-isoaspartyl methyltransferase</fullName>
    </alternativeName>
    <alternativeName>
        <fullName evidence="10">Protein-beta-aspartate methyltransferase</fullName>
    </alternativeName>
</protein>
<name>A0ABV6TCH2_9ACTN</name>
<evidence type="ECO:0000256" key="9">
    <source>
        <dbReference type="ARBA" id="ARBA00030757"/>
    </source>
</evidence>
<dbReference type="PANTHER" id="PTHR11579:SF0">
    <property type="entry name" value="PROTEIN-L-ISOASPARTATE(D-ASPARTATE) O-METHYLTRANSFERASE"/>
    <property type="match status" value="1"/>
</dbReference>
<dbReference type="SUPFAM" id="SSF53335">
    <property type="entry name" value="S-adenosyl-L-methionine-dependent methyltransferases"/>
    <property type="match status" value="1"/>
</dbReference>
<comment type="similarity">
    <text evidence="2">Belongs to the methyltransferase superfamily. L-isoaspartyl/D-aspartyl protein methyltransferase family.</text>
</comment>
<dbReference type="EC" id="2.1.1.77" evidence="3"/>
<dbReference type="Pfam" id="PF01135">
    <property type="entry name" value="PCMT"/>
    <property type="match status" value="1"/>
</dbReference>
<dbReference type="RefSeq" id="WP_190093074.1">
    <property type="nucleotide sequence ID" value="NZ_JBHMQV010000007.1"/>
</dbReference>
<evidence type="ECO:0000256" key="1">
    <source>
        <dbReference type="ARBA" id="ARBA00004496"/>
    </source>
</evidence>
<evidence type="ECO:0000313" key="12">
    <source>
        <dbReference type="EMBL" id="MFC0843491.1"/>
    </source>
</evidence>
<organism evidence="12 13">
    <name type="scientific">Streptomyces noboritoensis</name>
    <dbReference type="NCBI Taxonomy" id="67337"/>
    <lineage>
        <taxon>Bacteria</taxon>
        <taxon>Bacillati</taxon>
        <taxon>Actinomycetota</taxon>
        <taxon>Actinomycetes</taxon>
        <taxon>Kitasatosporales</taxon>
        <taxon>Streptomycetaceae</taxon>
        <taxon>Streptomyces</taxon>
    </lineage>
</organism>
<dbReference type="Gene3D" id="3.40.50.150">
    <property type="entry name" value="Vaccinia Virus protein VP39"/>
    <property type="match status" value="1"/>
</dbReference>
<keyword evidence="8" id="KW-0949">S-adenosyl-L-methionine</keyword>
<keyword evidence="13" id="KW-1185">Reference proteome</keyword>
<reference evidence="12 13" key="1">
    <citation type="submission" date="2024-09" db="EMBL/GenBank/DDBJ databases">
        <authorList>
            <person name="Sun Q."/>
            <person name="Mori K."/>
        </authorList>
    </citation>
    <scope>NUCLEOTIDE SEQUENCE [LARGE SCALE GENOMIC DNA]</scope>
    <source>
        <strain evidence="12 13">JCM 4557</strain>
    </source>
</reference>
<evidence type="ECO:0000256" key="2">
    <source>
        <dbReference type="ARBA" id="ARBA00005369"/>
    </source>
</evidence>
<evidence type="ECO:0000256" key="3">
    <source>
        <dbReference type="ARBA" id="ARBA00011890"/>
    </source>
</evidence>
<evidence type="ECO:0000256" key="8">
    <source>
        <dbReference type="ARBA" id="ARBA00022691"/>
    </source>
</evidence>
<evidence type="ECO:0000256" key="5">
    <source>
        <dbReference type="ARBA" id="ARBA00022490"/>
    </source>
</evidence>
<dbReference type="CDD" id="cd02440">
    <property type="entry name" value="AdoMet_MTases"/>
    <property type="match status" value="1"/>
</dbReference>
<dbReference type="EMBL" id="JBHMQV010000007">
    <property type="protein sequence ID" value="MFC0843491.1"/>
    <property type="molecule type" value="Genomic_DNA"/>
</dbReference>
<evidence type="ECO:0000256" key="4">
    <source>
        <dbReference type="ARBA" id="ARBA00013346"/>
    </source>
</evidence>